<organism evidence="2">
    <name type="scientific">Mucochytrium quahogii</name>
    <dbReference type="NCBI Taxonomy" id="96639"/>
    <lineage>
        <taxon>Eukaryota</taxon>
        <taxon>Sar</taxon>
        <taxon>Stramenopiles</taxon>
        <taxon>Bigyra</taxon>
        <taxon>Labyrinthulomycetes</taxon>
        <taxon>Thraustochytrida</taxon>
        <taxon>Thraustochytriidae</taxon>
        <taxon>Mucochytrium</taxon>
    </lineage>
</organism>
<evidence type="ECO:0000313" key="2">
    <source>
        <dbReference type="EMBL" id="CAD9666067.1"/>
    </source>
</evidence>
<accession>A0A7S2W4F9</accession>
<proteinExistence type="predicted"/>
<dbReference type="EMBL" id="HBHK01002682">
    <property type="protein sequence ID" value="CAD9666067.1"/>
    <property type="molecule type" value="Transcribed_RNA"/>
</dbReference>
<name>A0A7S2W4F9_9STRA</name>
<feature type="signal peptide" evidence="1">
    <location>
        <begin position="1"/>
        <end position="15"/>
    </location>
</feature>
<gene>
    <name evidence="2" type="ORF">QSP1433_LOCUS1586</name>
</gene>
<dbReference type="SUPFAM" id="SSF51695">
    <property type="entry name" value="PLC-like phosphodiesterases"/>
    <property type="match status" value="1"/>
</dbReference>
<dbReference type="GO" id="GO:0008081">
    <property type="term" value="F:phosphoric diester hydrolase activity"/>
    <property type="evidence" value="ECO:0007669"/>
    <property type="project" value="InterPro"/>
</dbReference>
<dbReference type="InterPro" id="IPR017946">
    <property type="entry name" value="PLC-like_Pdiesterase_TIM-brl"/>
</dbReference>
<dbReference type="AlphaFoldDB" id="A0A7S2W4F9"/>
<dbReference type="GO" id="GO:0006629">
    <property type="term" value="P:lipid metabolic process"/>
    <property type="evidence" value="ECO:0007669"/>
    <property type="project" value="InterPro"/>
</dbReference>
<dbReference type="Gene3D" id="3.20.20.190">
    <property type="entry name" value="Phosphatidylinositol (PI) phosphodiesterase"/>
    <property type="match status" value="1"/>
</dbReference>
<protein>
    <submittedName>
        <fullName evidence="2">Uncharacterized protein</fullName>
    </submittedName>
</protein>
<evidence type="ECO:0000256" key="1">
    <source>
        <dbReference type="SAM" id="SignalP"/>
    </source>
</evidence>
<sequence>MRPLVFVGGLFVVSAVPSFSQDEIVSMFSVGEELESKHHLAGSELMNENSYFEDVNLTKALAHAGVLKSNYTWDNQSKLSGISFVEYRAVQAHDAAMAYLPHTEKKLCRHYKTQGFRQDADFHFKHSQYPSAFSSLLDCGARSLDLRLGNCPHEKKCAKYKKGSDLTGKVYMHHSVTDLYHVTFESELGSIVRWSKEHPGELVLLKIVPDNSSDEELITNIKDALNAHKIHTIDNRSKGNKPLNGCWHGKPPWTLEKAKKKRLVAIFKYDIGSTGKTDLGISCEQDNFYPSIGYNPFLSAKSFHKLVSYAKKLVENPFPPAGPWSPEAKFEELQLLWQSAGTVPFYLFYYNILRINQKSRINEYALALAKAGFLANASLIKLNDICMHGPDIAEAIGTTVSQADRARCAVACGGMNKANYCPFFK</sequence>
<feature type="chain" id="PRO_5031527304" evidence="1">
    <location>
        <begin position="16"/>
        <end position="425"/>
    </location>
</feature>
<keyword evidence="1" id="KW-0732">Signal</keyword>
<reference evidence="2" key="1">
    <citation type="submission" date="2021-01" db="EMBL/GenBank/DDBJ databases">
        <authorList>
            <person name="Corre E."/>
            <person name="Pelletier E."/>
            <person name="Niang G."/>
            <person name="Scheremetjew M."/>
            <person name="Finn R."/>
            <person name="Kale V."/>
            <person name="Holt S."/>
            <person name="Cochrane G."/>
            <person name="Meng A."/>
            <person name="Brown T."/>
            <person name="Cohen L."/>
        </authorList>
    </citation>
    <scope>NUCLEOTIDE SEQUENCE</scope>
    <source>
        <strain evidence="2">NY070348D</strain>
    </source>
</reference>